<evidence type="ECO:0000313" key="1">
    <source>
        <dbReference type="EMBL" id="GAA0772069.1"/>
    </source>
</evidence>
<proteinExistence type="predicted"/>
<protein>
    <recommendedName>
        <fullName evidence="3">DUF2383 domain-containing protein</fullName>
    </recommendedName>
</protein>
<dbReference type="RefSeq" id="WP_343825646.1">
    <property type="nucleotide sequence ID" value="NZ_BAAACI010000005.1"/>
</dbReference>
<evidence type="ECO:0000313" key="2">
    <source>
        <dbReference type="Proteomes" id="UP001501047"/>
    </source>
</evidence>
<keyword evidence="2" id="KW-1185">Reference proteome</keyword>
<comment type="caution">
    <text evidence="1">The sequence shown here is derived from an EMBL/GenBank/DDBJ whole genome shotgun (WGS) entry which is preliminary data.</text>
</comment>
<name>A0ABN1KNF1_CLOSU</name>
<evidence type="ECO:0008006" key="3">
    <source>
        <dbReference type="Google" id="ProtNLM"/>
    </source>
</evidence>
<reference evidence="1 2" key="1">
    <citation type="journal article" date="2019" name="Int. J. Syst. Evol. Microbiol.">
        <title>The Global Catalogue of Microorganisms (GCM) 10K type strain sequencing project: providing services to taxonomists for standard genome sequencing and annotation.</title>
        <authorList>
            <consortium name="The Broad Institute Genomics Platform"/>
            <consortium name="The Broad Institute Genome Sequencing Center for Infectious Disease"/>
            <person name="Wu L."/>
            <person name="Ma J."/>
        </authorList>
    </citation>
    <scope>NUCLEOTIDE SEQUENCE [LARGE SCALE GENOMIC DNA]</scope>
    <source>
        <strain evidence="1 2">JCM 1417</strain>
    </source>
</reference>
<dbReference type="Proteomes" id="UP001501047">
    <property type="component" value="Unassembled WGS sequence"/>
</dbReference>
<organism evidence="1 2">
    <name type="scientific">Clostridium subterminale</name>
    <dbReference type="NCBI Taxonomy" id="1550"/>
    <lineage>
        <taxon>Bacteria</taxon>
        <taxon>Bacillati</taxon>
        <taxon>Bacillota</taxon>
        <taxon>Clostridia</taxon>
        <taxon>Eubacteriales</taxon>
        <taxon>Clostridiaceae</taxon>
        <taxon>Clostridium</taxon>
    </lineage>
</organism>
<dbReference type="EMBL" id="BAAACI010000005">
    <property type="protein sequence ID" value="GAA0772069.1"/>
    <property type="molecule type" value="Genomic_DNA"/>
</dbReference>
<sequence>MKDTMIQFLINKENEIIRSYESYLANVPIQEIDNRAQNSIVRHNNHIKVLKSIIRR</sequence>
<gene>
    <name evidence="1" type="ORF">GCM10008908_17600</name>
</gene>
<accession>A0ABN1KNF1</accession>